<dbReference type="GeneID" id="40320603"/>
<dbReference type="RefSeq" id="XP_029226046.1">
    <property type="nucleotide sequence ID" value="XM_029373859.1"/>
</dbReference>
<evidence type="ECO:0000256" key="1">
    <source>
        <dbReference type="SAM" id="MobiDB-lite"/>
    </source>
</evidence>
<dbReference type="InterPro" id="IPR050730">
    <property type="entry name" value="UBX_domain-protein"/>
</dbReference>
<feature type="region of interest" description="Disordered" evidence="1">
    <location>
        <begin position="51"/>
        <end position="72"/>
    </location>
</feature>
<dbReference type="Proteomes" id="UP000284403">
    <property type="component" value="Unassembled WGS sequence"/>
</dbReference>
<dbReference type="GO" id="GO:0043130">
    <property type="term" value="F:ubiquitin binding"/>
    <property type="evidence" value="ECO:0007669"/>
    <property type="project" value="TreeGrafter"/>
</dbReference>
<dbReference type="Pfam" id="PF14555">
    <property type="entry name" value="UBA_4"/>
    <property type="match status" value="1"/>
</dbReference>
<accession>A0A3R7L829</accession>
<dbReference type="GO" id="GO:0043161">
    <property type="term" value="P:proteasome-mediated ubiquitin-dependent protein catabolic process"/>
    <property type="evidence" value="ECO:0007669"/>
    <property type="project" value="TreeGrafter"/>
</dbReference>
<dbReference type="OrthoDB" id="270602at2759"/>
<keyword evidence="3" id="KW-1185">Reference proteome</keyword>
<organism evidence="2 3">
    <name type="scientific">Trypanosoma conorhini</name>
    <dbReference type="NCBI Taxonomy" id="83891"/>
    <lineage>
        <taxon>Eukaryota</taxon>
        <taxon>Discoba</taxon>
        <taxon>Euglenozoa</taxon>
        <taxon>Kinetoplastea</taxon>
        <taxon>Metakinetoplastina</taxon>
        <taxon>Trypanosomatida</taxon>
        <taxon>Trypanosomatidae</taxon>
        <taxon>Trypanosoma</taxon>
    </lineage>
</organism>
<sequence length="408" mass="44243">MGDGDVDVVATLMAMTSCSEEQAVGYLANANFDLAAAHSLYVAEHEPPPRVAQGVPLPSEAPASGSPRHTTAPYLISRLDGGVGASRESLPTASPGHRRPVDPFTMQFSSQPDTSSDADSTFALFAPPQFVNETATSFSRFCEQALGRDQWVLLSLLGDNFASVRVNRDIWCCEEVHETLNMFSIYQISATSPRGAQLAHGYRIDVERDLPTLLIVNPLTTKKETRIPLNVRELAIEVREVAETLLLFVAERGSPSQWEEKKHAARGAASPPVELPGSPVVVEDHAGDAPDAVAAQPAQEEAGPAVELVDISPYLAEEREAGAFSLRCRLPKGQLTLQLKPETPARLLVEYLACRAYQDQPEAFPRGVPACSLKAGYPPREVTVRDRAVQLATWDAVRSGDTVFLHIQ</sequence>
<dbReference type="Gene3D" id="3.40.30.10">
    <property type="entry name" value="Glutaredoxin"/>
    <property type="match status" value="1"/>
</dbReference>
<dbReference type="EMBL" id="MKKU01000507">
    <property type="protein sequence ID" value="RNF09553.1"/>
    <property type="molecule type" value="Genomic_DNA"/>
</dbReference>
<dbReference type="GO" id="GO:0005634">
    <property type="term" value="C:nucleus"/>
    <property type="evidence" value="ECO:0007669"/>
    <property type="project" value="TreeGrafter"/>
</dbReference>
<evidence type="ECO:0000313" key="2">
    <source>
        <dbReference type="EMBL" id="RNF09553.1"/>
    </source>
</evidence>
<gene>
    <name evidence="2" type="ORF">Tco025E_06992</name>
</gene>
<dbReference type="PANTHER" id="PTHR23322">
    <property type="entry name" value="FAS-ASSOCIATED PROTEIN"/>
    <property type="match status" value="1"/>
</dbReference>
<name>A0A3R7L829_9TRYP</name>
<dbReference type="AlphaFoldDB" id="A0A3R7L829"/>
<comment type="caution">
    <text evidence="2">The sequence shown here is derived from an EMBL/GenBank/DDBJ whole genome shotgun (WGS) entry which is preliminary data.</text>
</comment>
<proteinExistence type="predicted"/>
<dbReference type="PANTHER" id="PTHR23322:SF6">
    <property type="entry name" value="UBX DOMAIN-CONTAINING PROTEIN 7"/>
    <property type="match status" value="1"/>
</dbReference>
<dbReference type="InterPro" id="IPR036249">
    <property type="entry name" value="Thioredoxin-like_sf"/>
</dbReference>
<evidence type="ECO:0000313" key="3">
    <source>
        <dbReference type="Proteomes" id="UP000284403"/>
    </source>
</evidence>
<dbReference type="SUPFAM" id="SSF52833">
    <property type="entry name" value="Thioredoxin-like"/>
    <property type="match status" value="1"/>
</dbReference>
<protein>
    <submittedName>
        <fullName evidence="2">UBX domain protein 7</fullName>
    </submittedName>
</protein>
<reference evidence="2 3" key="1">
    <citation type="journal article" date="2018" name="BMC Genomics">
        <title>Genomic comparison of Trypanosoma conorhini and Trypanosoma rangeli to Trypanosoma cruzi strains of high and low virulence.</title>
        <authorList>
            <person name="Bradwell K.R."/>
            <person name="Koparde V.N."/>
            <person name="Matveyev A.V."/>
            <person name="Serrano M.G."/>
            <person name="Alves J.M."/>
            <person name="Parikh H."/>
            <person name="Huang B."/>
            <person name="Lee V."/>
            <person name="Espinosa-Alvarez O."/>
            <person name="Ortiz P.A."/>
            <person name="Costa-Martins A.G."/>
            <person name="Teixeira M.M."/>
            <person name="Buck G.A."/>
        </authorList>
    </citation>
    <scope>NUCLEOTIDE SEQUENCE [LARGE SCALE GENOMIC DNA]</scope>
    <source>
        <strain evidence="2 3">025E</strain>
    </source>
</reference>